<dbReference type="InterPro" id="IPR012373">
    <property type="entry name" value="Ferrdict_sens_TM"/>
</dbReference>
<dbReference type="Pfam" id="PF16220">
    <property type="entry name" value="DUF4880"/>
    <property type="match status" value="1"/>
</dbReference>
<keyword evidence="4" id="KW-1185">Reference proteome</keyword>
<comment type="caution">
    <text evidence="3">The sequence shown here is derived from an EMBL/GenBank/DDBJ whole genome shotgun (WGS) entry which is preliminary data.</text>
</comment>
<reference evidence="3 4" key="1">
    <citation type="submission" date="2019-03" db="EMBL/GenBank/DDBJ databases">
        <title>Genomic Encyclopedia of Type Strains, Phase IV (KMG-IV): sequencing the most valuable type-strain genomes for metagenomic binning, comparative biology and taxonomic classification.</title>
        <authorList>
            <person name="Goeker M."/>
        </authorList>
    </citation>
    <scope>NUCLEOTIDE SEQUENCE [LARGE SCALE GENOMIC DNA]</scope>
    <source>
        <strain evidence="3 4">DSM 5604</strain>
    </source>
</reference>
<feature type="domain" description="FecR N-terminal" evidence="2">
    <location>
        <begin position="13"/>
        <end position="55"/>
    </location>
</feature>
<evidence type="ECO:0000313" key="4">
    <source>
        <dbReference type="Proteomes" id="UP000295729"/>
    </source>
</evidence>
<dbReference type="RefSeq" id="WP_162847559.1">
    <property type="nucleotide sequence ID" value="NZ_SNZA01000002.1"/>
</dbReference>
<dbReference type="PANTHER" id="PTHR30273:SF2">
    <property type="entry name" value="PROTEIN FECR"/>
    <property type="match status" value="1"/>
</dbReference>
<name>A0A4R6X5G0_9GAMM</name>
<dbReference type="Pfam" id="PF04773">
    <property type="entry name" value="FecR"/>
    <property type="match status" value="1"/>
</dbReference>
<accession>A0A4R6X5G0</accession>
<sequence>MTTSTPNKEQVLEEAAYWFACLQSEDVSAQEKQAWQTWHNQSSLHQEVWQQVERVDRQYQNLPKQHSYHVLHQTGRSRRQFLLGMMGLAVAAPIVWQQRQDIQATWLSGETETTQVGEVRQISLKDGTQLWLNTDSLVTIDQQVHLQQFHLLRGELFVESASGAIPLQLATGFGQVSAIGANFSVRLNEDHTYLAVHQGSVTVTADSGSHTKVQAKQSVLFNRTNLSPLQGLSANDEAWRRGYLVADNMRLDEFIELLNRYHPNGWLKCSANASHYRLVGHYSLADTEKVLDAIAFSLPVNVRKITPWFTILEDNKNISHS</sequence>
<dbReference type="Proteomes" id="UP000295729">
    <property type="component" value="Unassembled WGS sequence"/>
</dbReference>
<organism evidence="3 4">
    <name type="scientific">Marinomonas communis</name>
    <dbReference type="NCBI Taxonomy" id="28254"/>
    <lineage>
        <taxon>Bacteria</taxon>
        <taxon>Pseudomonadati</taxon>
        <taxon>Pseudomonadota</taxon>
        <taxon>Gammaproteobacteria</taxon>
        <taxon>Oceanospirillales</taxon>
        <taxon>Oceanospirillaceae</taxon>
        <taxon>Marinomonas</taxon>
    </lineage>
</organism>
<evidence type="ECO:0000259" key="2">
    <source>
        <dbReference type="Pfam" id="PF16220"/>
    </source>
</evidence>
<feature type="domain" description="FecR protein" evidence="1">
    <location>
        <begin position="111"/>
        <end position="201"/>
    </location>
</feature>
<dbReference type="InterPro" id="IPR032623">
    <property type="entry name" value="FecR_N"/>
</dbReference>
<dbReference type="AlphaFoldDB" id="A0A4R6X5G0"/>
<dbReference type="InterPro" id="IPR006860">
    <property type="entry name" value="FecR"/>
</dbReference>
<dbReference type="GO" id="GO:0016989">
    <property type="term" value="F:sigma factor antagonist activity"/>
    <property type="evidence" value="ECO:0007669"/>
    <property type="project" value="TreeGrafter"/>
</dbReference>
<gene>
    <name evidence="3" type="ORF">C8D85_1719</name>
</gene>
<proteinExistence type="predicted"/>
<dbReference type="PANTHER" id="PTHR30273">
    <property type="entry name" value="PERIPLASMIC SIGNAL SENSOR AND SIGMA FACTOR ACTIVATOR FECR-RELATED"/>
    <property type="match status" value="1"/>
</dbReference>
<dbReference type="EMBL" id="SNZA01000002">
    <property type="protein sequence ID" value="TDR14186.1"/>
    <property type="molecule type" value="Genomic_DNA"/>
</dbReference>
<dbReference type="PIRSF" id="PIRSF018266">
    <property type="entry name" value="FecR"/>
    <property type="match status" value="1"/>
</dbReference>
<protein>
    <submittedName>
        <fullName evidence="3">FecR family protein</fullName>
    </submittedName>
</protein>
<evidence type="ECO:0000259" key="1">
    <source>
        <dbReference type="Pfam" id="PF04773"/>
    </source>
</evidence>
<dbReference type="Gene3D" id="2.60.120.1440">
    <property type="match status" value="1"/>
</dbReference>
<evidence type="ECO:0000313" key="3">
    <source>
        <dbReference type="EMBL" id="TDR14186.1"/>
    </source>
</evidence>